<proteinExistence type="predicted"/>
<keyword evidence="2" id="KW-1185">Reference proteome</keyword>
<sequence>MLEDESFNEFYAKLLDIVNFRFNIRENSGGIMKSKEDFEIPTRKISAKSSIWPLEMQKSFSPLWKSICSLKSHLIAQFAGISDAINTLQGWHHGSGSFIANAHEFFRVKGNPVSWHRVVWEQWSLPCRVKQRLRLNRSMSSLSGALRGLSGRSKRLHQRMRRVALPLLVHLIWNERNKRLFEHVSKIHSDYDKEFENTSFSSFYDEHELVSCLNSRNITRTKCIFKNKSDEHATIIRNKARLVAQGYN</sequence>
<evidence type="ECO:0008006" key="3">
    <source>
        <dbReference type="Google" id="ProtNLM"/>
    </source>
</evidence>
<dbReference type="EMBL" id="CM009308">
    <property type="protein sequence ID" value="PNS90630.1"/>
    <property type="molecule type" value="Genomic_DNA"/>
</dbReference>
<accession>A0A2K1WQ21</accession>
<evidence type="ECO:0000313" key="2">
    <source>
        <dbReference type="Proteomes" id="UP000006729"/>
    </source>
</evidence>
<evidence type="ECO:0000313" key="1">
    <source>
        <dbReference type="EMBL" id="PNS90630.1"/>
    </source>
</evidence>
<protein>
    <recommendedName>
        <fullName evidence="3">Reverse transcriptase zinc-binding domain-containing protein</fullName>
    </recommendedName>
</protein>
<gene>
    <name evidence="1" type="ORF">POPTR_019G054100</name>
</gene>
<dbReference type="InParanoid" id="A0A2K1WQ21"/>
<organism evidence="1 2">
    <name type="scientific">Populus trichocarpa</name>
    <name type="common">Western balsam poplar</name>
    <name type="synonym">Populus balsamifera subsp. trichocarpa</name>
    <dbReference type="NCBI Taxonomy" id="3694"/>
    <lineage>
        <taxon>Eukaryota</taxon>
        <taxon>Viridiplantae</taxon>
        <taxon>Streptophyta</taxon>
        <taxon>Embryophyta</taxon>
        <taxon>Tracheophyta</taxon>
        <taxon>Spermatophyta</taxon>
        <taxon>Magnoliopsida</taxon>
        <taxon>eudicotyledons</taxon>
        <taxon>Gunneridae</taxon>
        <taxon>Pentapetalae</taxon>
        <taxon>rosids</taxon>
        <taxon>fabids</taxon>
        <taxon>Malpighiales</taxon>
        <taxon>Salicaceae</taxon>
        <taxon>Saliceae</taxon>
        <taxon>Populus</taxon>
    </lineage>
</organism>
<dbReference type="Proteomes" id="UP000006729">
    <property type="component" value="Chromosome 19"/>
</dbReference>
<dbReference type="AlphaFoldDB" id="A0A2K1WQ21"/>
<reference evidence="1 2" key="1">
    <citation type="journal article" date="2006" name="Science">
        <title>The genome of black cottonwood, Populus trichocarpa (Torr. &amp; Gray).</title>
        <authorList>
            <person name="Tuskan G.A."/>
            <person name="Difazio S."/>
            <person name="Jansson S."/>
            <person name="Bohlmann J."/>
            <person name="Grigoriev I."/>
            <person name="Hellsten U."/>
            <person name="Putnam N."/>
            <person name="Ralph S."/>
            <person name="Rombauts S."/>
            <person name="Salamov A."/>
            <person name="Schein J."/>
            <person name="Sterck L."/>
            <person name="Aerts A."/>
            <person name="Bhalerao R.R."/>
            <person name="Bhalerao R.P."/>
            <person name="Blaudez D."/>
            <person name="Boerjan W."/>
            <person name="Brun A."/>
            <person name="Brunner A."/>
            <person name="Busov V."/>
            <person name="Campbell M."/>
            <person name="Carlson J."/>
            <person name="Chalot M."/>
            <person name="Chapman J."/>
            <person name="Chen G.L."/>
            <person name="Cooper D."/>
            <person name="Coutinho P.M."/>
            <person name="Couturier J."/>
            <person name="Covert S."/>
            <person name="Cronk Q."/>
            <person name="Cunningham R."/>
            <person name="Davis J."/>
            <person name="Degroeve S."/>
            <person name="Dejardin A."/>
            <person name="Depamphilis C."/>
            <person name="Detter J."/>
            <person name="Dirks B."/>
            <person name="Dubchak I."/>
            <person name="Duplessis S."/>
            <person name="Ehlting J."/>
            <person name="Ellis B."/>
            <person name="Gendler K."/>
            <person name="Goodstein D."/>
            <person name="Gribskov M."/>
            <person name="Grimwood J."/>
            <person name="Groover A."/>
            <person name="Gunter L."/>
            <person name="Hamberger B."/>
            <person name="Heinze B."/>
            <person name="Helariutta Y."/>
            <person name="Henrissat B."/>
            <person name="Holligan D."/>
            <person name="Holt R."/>
            <person name="Huang W."/>
            <person name="Islam-Faridi N."/>
            <person name="Jones S."/>
            <person name="Jones-Rhoades M."/>
            <person name="Jorgensen R."/>
            <person name="Joshi C."/>
            <person name="Kangasjarvi J."/>
            <person name="Karlsson J."/>
            <person name="Kelleher C."/>
            <person name="Kirkpatrick R."/>
            <person name="Kirst M."/>
            <person name="Kohler A."/>
            <person name="Kalluri U."/>
            <person name="Larimer F."/>
            <person name="Leebens-Mack J."/>
            <person name="Leple J.C."/>
            <person name="Locascio P."/>
            <person name="Lou Y."/>
            <person name="Lucas S."/>
            <person name="Martin F."/>
            <person name="Montanini B."/>
            <person name="Napoli C."/>
            <person name="Nelson D.R."/>
            <person name="Nelson C."/>
            <person name="Nieminen K."/>
            <person name="Nilsson O."/>
            <person name="Pereda V."/>
            <person name="Peter G."/>
            <person name="Philippe R."/>
            <person name="Pilate G."/>
            <person name="Poliakov A."/>
            <person name="Razumovskaya J."/>
            <person name="Richardson P."/>
            <person name="Rinaldi C."/>
            <person name="Ritland K."/>
            <person name="Rouze P."/>
            <person name="Ryaboy D."/>
            <person name="Schmutz J."/>
            <person name="Schrader J."/>
            <person name="Segerman B."/>
            <person name="Shin H."/>
            <person name="Siddiqui A."/>
            <person name="Sterky F."/>
            <person name="Terry A."/>
            <person name="Tsai C.J."/>
            <person name="Uberbacher E."/>
            <person name="Unneberg P."/>
            <person name="Vahala J."/>
            <person name="Wall K."/>
            <person name="Wessler S."/>
            <person name="Yang G."/>
            <person name="Yin T."/>
            <person name="Douglas C."/>
            <person name="Marra M."/>
            <person name="Sandberg G."/>
            <person name="Van de Peer Y."/>
            <person name="Rokhsar D."/>
        </authorList>
    </citation>
    <scope>NUCLEOTIDE SEQUENCE [LARGE SCALE GENOMIC DNA]</scope>
    <source>
        <strain evidence="2">cv. Nisqually</strain>
    </source>
</reference>
<name>A0A2K1WQ21_POPTR</name>